<reference evidence="2" key="1">
    <citation type="submission" date="2022-11" db="UniProtKB">
        <authorList>
            <consortium name="WormBaseParasite"/>
        </authorList>
    </citation>
    <scope>IDENTIFICATION</scope>
</reference>
<proteinExistence type="predicted"/>
<dbReference type="WBParaSite" id="JU765_v2.g17906.t1">
    <property type="protein sequence ID" value="JU765_v2.g17906.t1"/>
    <property type="gene ID" value="JU765_v2.g17906"/>
</dbReference>
<dbReference type="Proteomes" id="UP000887576">
    <property type="component" value="Unplaced"/>
</dbReference>
<protein>
    <submittedName>
        <fullName evidence="2">Membrane transporter protein</fullName>
    </submittedName>
</protein>
<name>A0AC34QNP6_9BILA</name>
<organism evidence="1 2">
    <name type="scientific">Panagrolaimus sp. JU765</name>
    <dbReference type="NCBI Taxonomy" id="591449"/>
    <lineage>
        <taxon>Eukaryota</taxon>
        <taxon>Metazoa</taxon>
        <taxon>Ecdysozoa</taxon>
        <taxon>Nematoda</taxon>
        <taxon>Chromadorea</taxon>
        <taxon>Rhabditida</taxon>
        <taxon>Tylenchina</taxon>
        <taxon>Panagrolaimomorpha</taxon>
        <taxon>Panagrolaimoidea</taxon>
        <taxon>Panagrolaimidae</taxon>
        <taxon>Panagrolaimus</taxon>
    </lineage>
</organism>
<evidence type="ECO:0000313" key="2">
    <source>
        <dbReference type="WBParaSite" id="JU765_v2.g17906.t1"/>
    </source>
</evidence>
<sequence>MTNSSSNLESIVPFTTSKPKQRNLKEFYQKYFLYGQQLAPEDESIIDTNIGAFDSDLFEKHRNFLAFLIPFVVTQFVWWNLAIRFDYFDYYHTHWQMPITMIFGGVISGMTAEGGGAIAYPVMTFILQTSPETARDFSLMVQAINMSMACFAILFMKLQVEWRAICYGLLGGIPGTVLGLYTIDQYFTPSEKKMMFVSIWASFGIALYILNREKKRQTTPVIQYFSFWKAIVLIFTGVIGGIFTSFAGSGLDICIFSVITLLFRVSEKTATPSTIIAMAILSLFSVFWRVVIDFDIDMIALDYLKVTVPVGVFFAPFGAFLGSYFHRLTLAWFVCILEAIAYCGFLATRPSLILLGFSFGILFIGFGFFTFLAKAGQKLVKHEKIKTISRP</sequence>
<accession>A0AC34QNP6</accession>
<evidence type="ECO:0000313" key="1">
    <source>
        <dbReference type="Proteomes" id="UP000887576"/>
    </source>
</evidence>